<dbReference type="EMBL" id="HBUF01233681">
    <property type="protein sequence ID" value="CAG6674392.1"/>
    <property type="molecule type" value="Transcribed_RNA"/>
</dbReference>
<dbReference type="AlphaFoldDB" id="A0A8D8SV17"/>
<keyword evidence="1" id="KW-0812">Transmembrane</keyword>
<protein>
    <submittedName>
        <fullName evidence="2">Uncharacterized protein</fullName>
    </submittedName>
</protein>
<keyword evidence="1" id="KW-0472">Membrane</keyword>
<accession>A0A8D8SV17</accession>
<sequence length="122" mass="14250">MQRLTVHNANRGNQPFNFPNMNHTQHVLKKYPIFVKEKRNRSAVKKGQKRPFVDLKFGLQSFDNIYLTIINFVFLTKTPFPNFVLLFLFSQKNSSSTTCDVFVDLFLRACLSVYFGFTNGKM</sequence>
<feature type="transmembrane region" description="Helical" evidence="1">
    <location>
        <begin position="65"/>
        <end position="89"/>
    </location>
</feature>
<evidence type="ECO:0000256" key="1">
    <source>
        <dbReference type="SAM" id="Phobius"/>
    </source>
</evidence>
<evidence type="ECO:0000313" key="2">
    <source>
        <dbReference type="EMBL" id="CAG6674392.1"/>
    </source>
</evidence>
<keyword evidence="1" id="KW-1133">Transmembrane helix</keyword>
<reference evidence="2" key="1">
    <citation type="submission" date="2021-05" db="EMBL/GenBank/DDBJ databases">
        <authorList>
            <person name="Alioto T."/>
            <person name="Alioto T."/>
            <person name="Gomez Garrido J."/>
        </authorList>
    </citation>
    <scope>NUCLEOTIDE SEQUENCE</scope>
</reference>
<proteinExistence type="predicted"/>
<organism evidence="2">
    <name type="scientific">Cacopsylla melanoneura</name>
    <dbReference type="NCBI Taxonomy" id="428564"/>
    <lineage>
        <taxon>Eukaryota</taxon>
        <taxon>Metazoa</taxon>
        <taxon>Ecdysozoa</taxon>
        <taxon>Arthropoda</taxon>
        <taxon>Hexapoda</taxon>
        <taxon>Insecta</taxon>
        <taxon>Pterygota</taxon>
        <taxon>Neoptera</taxon>
        <taxon>Paraneoptera</taxon>
        <taxon>Hemiptera</taxon>
        <taxon>Sternorrhyncha</taxon>
        <taxon>Psylloidea</taxon>
        <taxon>Psyllidae</taxon>
        <taxon>Psyllinae</taxon>
        <taxon>Cacopsylla</taxon>
    </lineage>
</organism>
<name>A0A8D8SV17_9HEMI</name>